<geneLocation type="plasmid" evidence="5">
    <name>pridsm_02</name>
</geneLocation>
<gene>
    <name evidence="3" type="ORF">RIdsm_05834</name>
    <name evidence="2" type="ORF">XM52_26750</name>
</gene>
<keyword evidence="4" id="KW-1185">Reference proteome</keyword>
<accession>A0A0T5P148</accession>
<reference evidence="2 4" key="1">
    <citation type="submission" date="2015-04" db="EMBL/GenBank/DDBJ databases">
        <title>The draft genome sequence of Roseovarius indicus B108T.</title>
        <authorList>
            <person name="Li G."/>
            <person name="Lai Q."/>
            <person name="Shao Z."/>
            <person name="Yan P."/>
        </authorList>
    </citation>
    <scope>NUCLEOTIDE SEQUENCE [LARGE SCALE GENOMIC DNA]</scope>
    <source>
        <strain evidence="2 4">B108</strain>
    </source>
</reference>
<sequence>MSDFKSVRIYPLGMALGTLLAISFVLCVIFGLIFPAATMYQAWLPLLPGVTWISWPSVFLGLVESFAYGWYIAVIFVPAFNFFSRKAKA</sequence>
<dbReference type="Pfam" id="PF18926">
    <property type="entry name" value="DUF5676"/>
    <property type="match status" value="1"/>
</dbReference>
<proteinExistence type="predicted"/>
<dbReference type="PATRIC" id="fig|540747.5.peg.4116"/>
<evidence type="ECO:0000256" key="1">
    <source>
        <dbReference type="SAM" id="Phobius"/>
    </source>
</evidence>
<evidence type="ECO:0000313" key="2">
    <source>
        <dbReference type="EMBL" id="KRS14864.1"/>
    </source>
</evidence>
<feature type="transmembrane region" description="Helical" evidence="1">
    <location>
        <begin position="12"/>
        <end position="37"/>
    </location>
</feature>
<dbReference type="EMBL" id="LAXI01000032">
    <property type="protein sequence ID" value="KRS14864.1"/>
    <property type="molecule type" value="Genomic_DNA"/>
</dbReference>
<evidence type="ECO:0000313" key="4">
    <source>
        <dbReference type="Proteomes" id="UP000051401"/>
    </source>
</evidence>
<evidence type="ECO:0000313" key="3">
    <source>
        <dbReference type="EMBL" id="QEW29988.1"/>
    </source>
</evidence>
<dbReference type="InterPro" id="IPR044020">
    <property type="entry name" value="DUF5676"/>
</dbReference>
<organism evidence="2 4">
    <name type="scientific">Roseovarius indicus</name>
    <dbReference type="NCBI Taxonomy" id="540747"/>
    <lineage>
        <taxon>Bacteria</taxon>
        <taxon>Pseudomonadati</taxon>
        <taxon>Pseudomonadota</taxon>
        <taxon>Alphaproteobacteria</taxon>
        <taxon>Rhodobacterales</taxon>
        <taxon>Roseobacteraceae</taxon>
        <taxon>Roseovarius</taxon>
    </lineage>
</organism>
<dbReference type="RefSeq" id="WP_057821377.1">
    <property type="nucleotide sequence ID" value="NZ_CP031600.1"/>
</dbReference>
<reference evidence="3 5" key="2">
    <citation type="submission" date="2018-08" db="EMBL/GenBank/DDBJ databases">
        <title>Genetic Globetrotter - A new plasmid hitch-hiking vast phylogenetic and geographic distances.</title>
        <authorList>
            <person name="Vollmers J."/>
            <person name="Petersen J."/>
        </authorList>
    </citation>
    <scope>NUCLEOTIDE SEQUENCE [LARGE SCALE GENOMIC DNA]</scope>
    <source>
        <strain evidence="3 5">DSM 26383</strain>
        <plasmid evidence="3">pRIdsm_02</plasmid>
        <plasmid evidence="5">pridsm_02</plasmid>
    </source>
</reference>
<geneLocation type="plasmid" evidence="3">
    <name>pRIdsm_02</name>
</geneLocation>
<keyword evidence="1" id="KW-1133">Transmembrane helix</keyword>
<name>A0A0T5P148_9RHOB</name>
<dbReference type="Proteomes" id="UP000051401">
    <property type="component" value="Unassembled WGS sequence"/>
</dbReference>
<protein>
    <submittedName>
        <fullName evidence="2">Uncharacterized protein</fullName>
    </submittedName>
</protein>
<keyword evidence="1" id="KW-0472">Membrane</keyword>
<feature type="transmembrane region" description="Helical" evidence="1">
    <location>
        <begin position="57"/>
        <end position="83"/>
    </location>
</feature>
<evidence type="ECO:0000313" key="5">
    <source>
        <dbReference type="Proteomes" id="UP000325785"/>
    </source>
</evidence>
<dbReference type="AlphaFoldDB" id="A0A0T5P148"/>
<dbReference type="Proteomes" id="UP000325785">
    <property type="component" value="Plasmid pRIdsm_02"/>
</dbReference>
<dbReference type="EMBL" id="CP031600">
    <property type="protein sequence ID" value="QEW29988.1"/>
    <property type="molecule type" value="Genomic_DNA"/>
</dbReference>
<dbReference type="STRING" id="540747.SAMN04488031_11757"/>
<dbReference type="KEGG" id="rid:RIdsm_05834"/>
<keyword evidence="3" id="KW-0614">Plasmid</keyword>
<keyword evidence="1" id="KW-0812">Transmembrane</keyword>